<reference evidence="1 2" key="1">
    <citation type="submission" date="2024-04" db="EMBL/GenBank/DDBJ databases">
        <title>Human intestinal bacterial collection.</title>
        <authorList>
            <person name="Pauvert C."/>
            <person name="Hitch T.C.A."/>
            <person name="Clavel T."/>
        </authorList>
    </citation>
    <scope>NUCLEOTIDE SEQUENCE [LARGE SCALE GENOMIC DNA]</scope>
    <source>
        <strain evidence="1 2">CLA-AA-H145</strain>
    </source>
</reference>
<sequence>MSTTIIINPKYASISEFLHSIPSVFEHEGREIYNDRNIIKVIEAPDGTELNVKRYCVPKGPNRFVYSSGIRKPKGLRAFRYPLRMRALGIETPEPIAYIEERSFGILGLSYFISQQCGYEHTLKDVGDAEPGTYEELAESLGRFTAEMHDKRVLHRDFSPGNVLYHMDEDGDYHFSLVDINRMHFGPVGEKQGCLNFIRLWGPKHFIELLVRSYADARGFDSAKCVAFTLAARRHFWLSYRKKHRVLFKLEL</sequence>
<gene>
    <name evidence="1" type="ORF">AAAT34_06220</name>
</gene>
<dbReference type="SUPFAM" id="SSF56112">
    <property type="entry name" value="Protein kinase-like (PK-like)"/>
    <property type="match status" value="1"/>
</dbReference>
<keyword evidence="1" id="KW-0418">Kinase</keyword>
<organism evidence="1 2">
    <name type="scientific">Hallella faecis</name>
    <dbReference type="NCBI Taxonomy" id="2841596"/>
    <lineage>
        <taxon>Bacteria</taxon>
        <taxon>Pseudomonadati</taxon>
        <taxon>Bacteroidota</taxon>
        <taxon>Bacteroidia</taxon>
        <taxon>Bacteroidales</taxon>
        <taxon>Prevotellaceae</taxon>
        <taxon>Hallella</taxon>
    </lineage>
</organism>
<name>A0ABV1FQK0_9BACT</name>
<dbReference type="Gene3D" id="1.10.510.10">
    <property type="entry name" value="Transferase(Phosphotransferase) domain 1"/>
    <property type="match status" value="1"/>
</dbReference>
<accession>A0ABV1FQK0</accession>
<proteinExistence type="predicted"/>
<dbReference type="GO" id="GO:0016301">
    <property type="term" value="F:kinase activity"/>
    <property type="evidence" value="ECO:0007669"/>
    <property type="project" value="UniProtKB-KW"/>
</dbReference>
<keyword evidence="1" id="KW-0808">Transferase</keyword>
<evidence type="ECO:0000313" key="1">
    <source>
        <dbReference type="EMBL" id="MEQ2486648.1"/>
    </source>
</evidence>
<keyword evidence="2" id="KW-1185">Reference proteome</keyword>
<comment type="caution">
    <text evidence="1">The sequence shown here is derived from an EMBL/GenBank/DDBJ whole genome shotgun (WGS) entry which is preliminary data.</text>
</comment>
<dbReference type="Proteomes" id="UP001487296">
    <property type="component" value="Unassembled WGS sequence"/>
</dbReference>
<dbReference type="EMBL" id="JBBNFP010000018">
    <property type="protein sequence ID" value="MEQ2486648.1"/>
    <property type="molecule type" value="Genomic_DNA"/>
</dbReference>
<dbReference type="RefSeq" id="WP_215759729.1">
    <property type="nucleotide sequence ID" value="NZ_JAHKBE010000018.1"/>
</dbReference>
<evidence type="ECO:0000313" key="2">
    <source>
        <dbReference type="Proteomes" id="UP001487296"/>
    </source>
</evidence>
<dbReference type="InterPro" id="IPR011009">
    <property type="entry name" value="Kinase-like_dom_sf"/>
</dbReference>
<protein>
    <submittedName>
        <fullName evidence="1">Lipopolysaccharide kinase InaA family protein</fullName>
    </submittedName>
</protein>
<dbReference type="Pfam" id="PF06293">
    <property type="entry name" value="Kdo"/>
    <property type="match status" value="1"/>
</dbReference>